<sequence length="69" mass="7873">MEKRIIEYVGATTFAKMLGTTQQNVSEAGQRAIKPGYRGDFLRPDAVCDGRLQWLKENAEKYALEHKKD</sequence>
<evidence type="ECO:0000313" key="1">
    <source>
        <dbReference type="EMBL" id="QHZ53383.1"/>
    </source>
</evidence>
<dbReference type="Proteomes" id="UP000464330">
    <property type="component" value="Chromosome"/>
</dbReference>
<protein>
    <submittedName>
        <fullName evidence="1">Uncharacterized protein</fullName>
    </submittedName>
</protein>
<evidence type="ECO:0000313" key="2">
    <source>
        <dbReference type="Proteomes" id="UP000464330"/>
    </source>
</evidence>
<reference evidence="1 2" key="1">
    <citation type="journal article" date="2020" name="Int. J. Med. Microbiol.">
        <title>Discovery of Paenibacillus larvae ERIC V: Phenotypic and genomic comparison to genotypes ERIC I-IV reveal different inventories of virulence factors which correlate with epidemiological prevalences of American Foulbrood.</title>
        <authorList>
            <person name="Beims H."/>
            <person name="Bunk B."/>
            <person name="Erler S."/>
            <person name="Mohr K.I."/>
            <person name="Sproer C."/>
            <person name="Pradella S."/>
            <person name="Gunther G."/>
            <person name="Rohde M."/>
            <person name="von der Ohe W."/>
            <person name="Steinert M."/>
        </authorList>
    </citation>
    <scope>NUCLEOTIDE SEQUENCE [LARGE SCALE GENOMIC DNA]</scope>
    <source>
        <strain evidence="1">Eric_V</strain>
    </source>
</reference>
<gene>
    <name evidence="1" type="ORF">ERICV_04332</name>
</gene>
<organism evidence="1 2">
    <name type="scientific">Paenibacillus larvae subsp. larvae</name>
    <dbReference type="NCBI Taxonomy" id="147375"/>
    <lineage>
        <taxon>Bacteria</taxon>
        <taxon>Bacillati</taxon>
        <taxon>Bacillota</taxon>
        <taxon>Bacilli</taxon>
        <taxon>Bacillales</taxon>
        <taxon>Paenibacillaceae</taxon>
        <taxon>Paenibacillus</taxon>
    </lineage>
</organism>
<dbReference type="AlphaFoldDB" id="A0A6C0QXH8"/>
<accession>A0A6C0QXH8</accession>
<proteinExistence type="predicted"/>
<dbReference type="RefSeq" id="WP_172423691.1">
    <property type="nucleotide sequence ID" value="NZ_CP019717.1"/>
</dbReference>
<name>A0A6C0QXH8_9BACL</name>
<dbReference type="EMBL" id="CP019717">
    <property type="protein sequence ID" value="QHZ53383.1"/>
    <property type="molecule type" value="Genomic_DNA"/>
</dbReference>